<dbReference type="InterPro" id="IPR006015">
    <property type="entry name" value="Universal_stress_UspA"/>
</dbReference>
<gene>
    <name evidence="4" type="ORF">C8N45_11068</name>
</gene>
<evidence type="ECO:0000259" key="3">
    <source>
        <dbReference type="Pfam" id="PF00582"/>
    </source>
</evidence>
<dbReference type="Pfam" id="PF00582">
    <property type="entry name" value="Usp"/>
    <property type="match status" value="1"/>
</dbReference>
<feature type="region of interest" description="Disordered" evidence="2">
    <location>
        <begin position="1"/>
        <end position="28"/>
    </location>
</feature>
<protein>
    <submittedName>
        <fullName evidence="4">Nucleotide-binding universal stress UspA family protein</fullName>
    </submittedName>
</protein>
<dbReference type="EMBL" id="QBUD01000010">
    <property type="protein sequence ID" value="PUB12429.1"/>
    <property type="molecule type" value="Genomic_DNA"/>
</dbReference>
<dbReference type="Proteomes" id="UP000244523">
    <property type="component" value="Unassembled WGS sequence"/>
</dbReference>
<dbReference type="PRINTS" id="PR01438">
    <property type="entry name" value="UNVRSLSTRESS"/>
</dbReference>
<dbReference type="Gene3D" id="3.40.50.620">
    <property type="entry name" value="HUPs"/>
    <property type="match status" value="2"/>
</dbReference>
<keyword evidence="5" id="KW-1185">Reference proteome</keyword>
<dbReference type="InterPro" id="IPR014729">
    <property type="entry name" value="Rossmann-like_a/b/a_fold"/>
</dbReference>
<dbReference type="AlphaFoldDB" id="A0A2T6KBZ6"/>
<dbReference type="PANTHER" id="PTHR46268:SF6">
    <property type="entry name" value="UNIVERSAL STRESS PROTEIN UP12"/>
    <property type="match status" value="1"/>
</dbReference>
<dbReference type="RefSeq" id="WP_108387355.1">
    <property type="nucleotide sequence ID" value="NZ_QBUD01000010.1"/>
</dbReference>
<proteinExistence type="inferred from homology"/>
<evidence type="ECO:0000256" key="2">
    <source>
        <dbReference type="SAM" id="MobiDB-lite"/>
    </source>
</evidence>
<feature type="domain" description="UspA" evidence="3">
    <location>
        <begin position="170"/>
        <end position="315"/>
    </location>
</feature>
<evidence type="ECO:0000313" key="4">
    <source>
        <dbReference type="EMBL" id="PUB12429.1"/>
    </source>
</evidence>
<dbReference type="CDD" id="cd00293">
    <property type="entry name" value="USP-like"/>
    <property type="match status" value="1"/>
</dbReference>
<evidence type="ECO:0000313" key="5">
    <source>
        <dbReference type="Proteomes" id="UP000244523"/>
    </source>
</evidence>
<name>A0A2T6KBZ6_9RHOB</name>
<evidence type="ECO:0000256" key="1">
    <source>
        <dbReference type="ARBA" id="ARBA00008791"/>
    </source>
</evidence>
<dbReference type="InterPro" id="IPR006016">
    <property type="entry name" value="UspA"/>
</dbReference>
<comment type="caution">
    <text evidence="4">The sequence shown here is derived from an EMBL/GenBank/DDBJ whole genome shotgun (WGS) entry which is preliminary data.</text>
</comment>
<organism evidence="4 5">
    <name type="scientific">Yoonia sediminilitoris</name>
    <dbReference type="NCBI Taxonomy" id="1286148"/>
    <lineage>
        <taxon>Bacteria</taxon>
        <taxon>Pseudomonadati</taxon>
        <taxon>Pseudomonadota</taxon>
        <taxon>Alphaproteobacteria</taxon>
        <taxon>Rhodobacterales</taxon>
        <taxon>Paracoccaceae</taxon>
        <taxon>Yoonia</taxon>
    </lineage>
</organism>
<sequence length="341" mass="36913">MTRKPDPKSQSGNQGSSDDHDADEASDVIVFVEEKRDNGSSIGHAQKVARAFGGKVVLVHVQRQPHKGAGPVDPVEWDIRKQQTLKWLGKLVRSAGDDDPPCEAKLLEGHCGNQIQSFLEQHRGDIAGALRYRGDSAWNLSEVAASVLSSRSAGVLMIPQEAELESGKSYNRILVPLDGSTRGEIALPSAVILALAENAELVLFYVAPEPGVTEFEVKDQDAERLHTLVCQRNEKAGRSYLTRIKNRLAQNGLKITTRVCGSGDARRALIDAVGREKADFVVMTTHGQSGHMDVPTGDVARFVLDRADIPVLLVRHLNGSNGNHVFGNLASKGVRQPVGTD</sequence>
<comment type="similarity">
    <text evidence="1">Belongs to the universal stress protein A family.</text>
</comment>
<dbReference type="OrthoDB" id="5564966at2"/>
<accession>A0A2T6KBZ6</accession>
<dbReference type="PANTHER" id="PTHR46268">
    <property type="entry name" value="STRESS RESPONSE PROTEIN NHAX"/>
    <property type="match status" value="1"/>
</dbReference>
<dbReference type="SUPFAM" id="SSF52402">
    <property type="entry name" value="Adenine nucleotide alpha hydrolases-like"/>
    <property type="match status" value="2"/>
</dbReference>
<reference evidence="4 5" key="1">
    <citation type="submission" date="2018-04" db="EMBL/GenBank/DDBJ databases">
        <title>Genomic Encyclopedia of Archaeal and Bacterial Type Strains, Phase II (KMG-II): from individual species to whole genera.</title>
        <authorList>
            <person name="Goeker M."/>
        </authorList>
    </citation>
    <scope>NUCLEOTIDE SEQUENCE [LARGE SCALE GENOMIC DNA]</scope>
    <source>
        <strain evidence="4 5">DSM 29955</strain>
    </source>
</reference>